<evidence type="ECO:0000256" key="3">
    <source>
        <dbReference type="ARBA" id="ARBA00022833"/>
    </source>
</evidence>
<comment type="cofactor">
    <cofactor evidence="1 6">
        <name>Zn(2+)</name>
        <dbReference type="ChEBI" id="CHEBI:29105"/>
    </cofactor>
</comment>
<dbReference type="PANTHER" id="PTHR43880">
    <property type="entry name" value="ALCOHOL DEHYDROGENASE"/>
    <property type="match status" value="1"/>
</dbReference>
<dbReference type="OrthoDB" id="9809185at2"/>
<dbReference type="AlphaFoldDB" id="A0A857C6N6"/>
<comment type="similarity">
    <text evidence="6">Belongs to the zinc-containing alcohol dehydrogenase family.</text>
</comment>
<gene>
    <name evidence="9" type="ORF">GH266_08410</name>
</gene>
<keyword evidence="7" id="KW-0812">Transmembrane</keyword>
<dbReference type="SUPFAM" id="SSF51735">
    <property type="entry name" value="NAD(P)-binding Rossmann-fold domains"/>
    <property type="match status" value="1"/>
</dbReference>
<evidence type="ECO:0000313" key="10">
    <source>
        <dbReference type="Proteomes" id="UP000435648"/>
    </source>
</evidence>
<evidence type="ECO:0000256" key="2">
    <source>
        <dbReference type="ARBA" id="ARBA00022723"/>
    </source>
</evidence>
<keyword evidence="3 6" id="KW-0862">Zinc</keyword>
<dbReference type="InterPro" id="IPR020843">
    <property type="entry name" value="ER"/>
</dbReference>
<dbReference type="InterPro" id="IPR002328">
    <property type="entry name" value="ADH_Zn_CS"/>
</dbReference>
<dbReference type="GO" id="GO:0051903">
    <property type="term" value="F:S-(hydroxymethyl)glutathione dehydrogenase [NAD(P)+] activity"/>
    <property type="evidence" value="ECO:0007669"/>
    <property type="project" value="TreeGrafter"/>
</dbReference>
<dbReference type="InterPro" id="IPR013154">
    <property type="entry name" value="ADH-like_N"/>
</dbReference>
<keyword evidence="5" id="KW-0520">NAD</keyword>
<sequence>MKITAAVLERGEVKGNYAAEKPLIVREVELAPPGPGEVLIRIAAAGVCHSDLSVINGTRPRPLPMVLGHEASGYVEEVGAGVDDLAPGDHVVCIFAPGCGRCTPCAEGRPALCEKAAKHHGVGELMTGHRRLSMDGRPVHHHVGISAFASHAVVARQSLVKVDQDIAPHISTLFSCAMLTGAGAVFNTAHIKPGSKVAVVGIGGVGMAAILGAVAAGAGQIVAIDPFENKLDVARQMGATDAVKAGEGVVEAVRDLTGGGVDYAFELAGSVRALETAYDITRRGGTTVTAGLPHPDSRMALNALKLVAEERSLKGSYIGSCVPQRDLPRMFALHRRGLLPVEKMLSHRLPLADINLAMDRLEDGSAIRQVVEIG</sequence>
<dbReference type="FunFam" id="3.40.50.720:FF:000003">
    <property type="entry name" value="S-(hydroxymethyl)glutathione dehydrogenase"/>
    <property type="match status" value="1"/>
</dbReference>
<evidence type="ECO:0000256" key="1">
    <source>
        <dbReference type="ARBA" id="ARBA00001947"/>
    </source>
</evidence>
<reference evidence="9 10" key="1">
    <citation type="submission" date="2019-12" db="EMBL/GenBank/DDBJ databases">
        <title>The genome of Stappia indica PHM037.</title>
        <authorList>
            <person name="Kacar D."/>
            <person name="Galan B."/>
            <person name="Canedo L."/>
            <person name="Rodriguez P."/>
            <person name="de la Calle F."/>
            <person name="Garcia J.L."/>
        </authorList>
    </citation>
    <scope>NUCLEOTIDE SEQUENCE [LARGE SCALE GENOMIC DNA]</scope>
    <source>
        <strain evidence="9 10">PHM037</strain>
    </source>
</reference>
<dbReference type="GO" id="GO:0005829">
    <property type="term" value="C:cytosol"/>
    <property type="evidence" value="ECO:0007669"/>
    <property type="project" value="TreeGrafter"/>
</dbReference>
<proteinExistence type="inferred from homology"/>
<dbReference type="SMART" id="SM00829">
    <property type="entry name" value="PKS_ER"/>
    <property type="match status" value="1"/>
</dbReference>
<keyword evidence="4" id="KW-0560">Oxidoreductase</keyword>
<dbReference type="Gene3D" id="3.90.180.10">
    <property type="entry name" value="Medium-chain alcohol dehydrogenases, catalytic domain"/>
    <property type="match status" value="1"/>
</dbReference>
<dbReference type="InterPro" id="IPR011032">
    <property type="entry name" value="GroES-like_sf"/>
</dbReference>
<accession>A0A857C6N6</accession>
<evidence type="ECO:0000256" key="6">
    <source>
        <dbReference type="RuleBase" id="RU361277"/>
    </source>
</evidence>
<dbReference type="RefSeq" id="WP_158193491.1">
    <property type="nucleotide sequence ID" value="NZ_CP046908.1"/>
</dbReference>
<dbReference type="GO" id="GO:0046294">
    <property type="term" value="P:formaldehyde catabolic process"/>
    <property type="evidence" value="ECO:0007669"/>
    <property type="project" value="TreeGrafter"/>
</dbReference>
<protein>
    <submittedName>
        <fullName evidence="9">Alcohol dehydrogenase catalytic domain-containing protein</fullName>
    </submittedName>
</protein>
<dbReference type="PROSITE" id="PS00059">
    <property type="entry name" value="ADH_ZINC"/>
    <property type="match status" value="1"/>
</dbReference>
<dbReference type="KEGG" id="siw:GH266_08410"/>
<dbReference type="Pfam" id="PF00107">
    <property type="entry name" value="ADH_zinc_N"/>
    <property type="match status" value="1"/>
</dbReference>
<dbReference type="InterPro" id="IPR036291">
    <property type="entry name" value="NAD(P)-bd_dom_sf"/>
</dbReference>
<organism evidence="9 10">
    <name type="scientific">Stappia indica</name>
    <dbReference type="NCBI Taxonomy" id="538381"/>
    <lineage>
        <taxon>Bacteria</taxon>
        <taxon>Pseudomonadati</taxon>
        <taxon>Pseudomonadota</taxon>
        <taxon>Alphaproteobacteria</taxon>
        <taxon>Hyphomicrobiales</taxon>
        <taxon>Stappiaceae</taxon>
        <taxon>Stappia</taxon>
    </lineage>
</organism>
<dbReference type="InterPro" id="IPR013149">
    <property type="entry name" value="ADH-like_C"/>
</dbReference>
<evidence type="ECO:0000256" key="5">
    <source>
        <dbReference type="ARBA" id="ARBA00023027"/>
    </source>
</evidence>
<feature type="domain" description="Enoyl reductase (ER)" evidence="8">
    <location>
        <begin position="15"/>
        <end position="371"/>
    </location>
</feature>
<name>A0A857C6N6_9HYPH</name>
<keyword evidence="7" id="KW-0472">Membrane</keyword>
<dbReference type="EMBL" id="CP046908">
    <property type="protein sequence ID" value="QGZ34525.1"/>
    <property type="molecule type" value="Genomic_DNA"/>
</dbReference>
<keyword evidence="2 6" id="KW-0479">Metal-binding</keyword>
<dbReference type="CDD" id="cd08281">
    <property type="entry name" value="liver_ADH_like1"/>
    <property type="match status" value="1"/>
</dbReference>
<evidence type="ECO:0000259" key="8">
    <source>
        <dbReference type="SMART" id="SM00829"/>
    </source>
</evidence>
<dbReference type="PANTHER" id="PTHR43880:SF12">
    <property type="entry name" value="ALCOHOL DEHYDROGENASE CLASS-3"/>
    <property type="match status" value="1"/>
</dbReference>
<evidence type="ECO:0000256" key="4">
    <source>
        <dbReference type="ARBA" id="ARBA00023002"/>
    </source>
</evidence>
<evidence type="ECO:0000256" key="7">
    <source>
        <dbReference type="SAM" id="Phobius"/>
    </source>
</evidence>
<dbReference type="Gene3D" id="3.40.50.720">
    <property type="entry name" value="NAD(P)-binding Rossmann-like Domain"/>
    <property type="match status" value="1"/>
</dbReference>
<dbReference type="SUPFAM" id="SSF50129">
    <property type="entry name" value="GroES-like"/>
    <property type="match status" value="2"/>
</dbReference>
<dbReference type="Pfam" id="PF08240">
    <property type="entry name" value="ADH_N"/>
    <property type="match status" value="1"/>
</dbReference>
<dbReference type="Proteomes" id="UP000435648">
    <property type="component" value="Chromosome"/>
</dbReference>
<feature type="transmembrane region" description="Helical" evidence="7">
    <location>
        <begin position="198"/>
        <end position="223"/>
    </location>
</feature>
<dbReference type="GO" id="GO:0008270">
    <property type="term" value="F:zinc ion binding"/>
    <property type="evidence" value="ECO:0007669"/>
    <property type="project" value="InterPro"/>
</dbReference>
<evidence type="ECO:0000313" key="9">
    <source>
        <dbReference type="EMBL" id="QGZ34525.1"/>
    </source>
</evidence>
<keyword evidence="7" id="KW-1133">Transmembrane helix</keyword>